<evidence type="ECO:0000313" key="3">
    <source>
        <dbReference type="Proteomes" id="UP000886860"/>
    </source>
</evidence>
<accession>A0A9D1KFW7</accession>
<name>A0A9D1KFW7_9FIRM</name>
<evidence type="ECO:0000313" key="2">
    <source>
        <dbReference type="EMBL" id="HIT42145.1"/>
    </source>
</evidence>
<reference evidence="2" key="2">
    <citation type="journal article" date="2021" name="PeerJ">
        <title>Extensive microbial diversity within the chicken gut microbiome revealed by metagenomics and culture.</title>
        <authorList>
            <person name="Gilroy R."/>
            <person name="Ravi A."/>
            <person name="Getino M."/>
            <person name="Pursley I."/>
            <person name="Horton D.L."/>
            <person name="Alikhan N.F."/>
            <person name="Baker D."/>
            <person name="Gharbi K."/>
            <person name="Hall N."/>
            <person name="Watson M."/>
            <person name="Adriaenssens E.M."/>
            <person name="Foster-Nyarko E."/>
            <person name="Jarju S."/>
            <person name="Secka A."/>
            <person name="Antonio M."/>
            <person name="Oren A."/>
            <person name="Chaudhuri R.R."/>
            <person name="La Ragione R."/>
            <person name="Hildebrand F."/>
            <person name="Pallen M.J."/>
        </authorList>
    </citation>
    <scope>NUCLEOTIDE SEQUENCE</scope>
    <source>
        <strain evidence="2">CHK123-3438</strain>
    </source>
</reference>
<evidence type="ECO:0000256" key="1">
    <source>
        <dbReference type="SAM" id="Phobius"/>
    </source>
</evidence>
<comment type="caution">
    <text evidence="2">The sequence shown here is derived from an EMBL/GenBank/DDBJ whole genome shotgun (WGS) entry which is preliminary data.</text>
</comment>
<dbReference type="AlphaFoldDB" id="A0A9D1KFW7"/>
<sequence>MGIGSRLKSNWKHDRETLKALPFRQKLGFLADYYRWVILLLLILFLLFYYIGDLVWQSHQTIDLQGFFLNDRQDLFPARKLTDEFSDYQNTPSGHRIAFEDSLYVDLDSSSEYNAASQGKLVAYIAARELDFLVAPEELARYYAQSFLLYDLEELLPASLAEYLQEDFYYAADGTGKEKACGLNLCRSRFLQDPAYDGKEQYYLLVLSYTPHTDAMVSFIRYAYNLDS</sequence>
<proteinExistence type="predicted"/>
<dbReference type="Proteomes" id="UP000886860">
    <property type="component" value="Unassembled WGS sequence"/>
</dbReference>
<protein>
    <submittedName>
        <fullName evidence="2">Uncharacterized protein</fullName>
    </submittedName>
</protein>
<keyword evidence="1" id="KW-0472">Membrane</keyword>
<keyword evidence="1" id="KW-0812">Transmembrane</keyword>
<gene>
    <name evidence="2" type="ORF">IAB60_08650</name>
</gene>
<keyword evidence="1" id="KW-1133">Transmembrane helix</keyword>
<reference evidence="2" key="1">
    <citation type="submission" date="2020-10" db="EMBL/GenBank/DDBJ databases">
        <authorList>
            <person name="Gilroy R."/>
        </authorList>
    </citation>
    <scope>NUCLEOTIDE SEQUENCE</scope>
    <source>
        <strain evidence="2">CHK123-3438</strain>
    </source>
</reference>
<dbReference type="EMBL" id="DVKS01000151">
    <property type="protein sequence ID" value="HIT42145.1"/>
    <property type="molecule type" value="Genomic_DNA"/>
</dbReference>
<feature type="transmembrane region" description="Helical" evidence="1">
    <location>
        <begin position="33"/>
        <end position="52"/>
    </location>
</feature>
<organism evidence="2 3">
    <name type="scientific">Candidatus Caccovicinus merdipullorum</name>
    <dbReference type="NCBI Taxonomy" id="2840724"/>
    <lineage>
        <taxon>Bacteria</taxon>
        <taxon>Bacillati</taxon>
        <taxon>Bacillota</taxon>
        <taxon>Clostridia</taxon>
        <taxon>Eubacteriales</taxon>
        <taxon>Candidatus Caccovicinus</taxon>
    </lineage>
</organism>